<accession>A0A5C6D4K6</accession>
<organism evidence="1 2">
    <name type="scientific">Bythopirellula polymerisocia</name>
    <dbReference type="NCBI Taxonomy" id="2528003"/>
    <lineage>
        <taxon>Bacteria</taxon>
        <taxon>Pseudomonadati</taxon>
        <taxon>Planctomycetota</taxon>
        <taxon>Planctomycetia</taxon>
        <taxon>Pirellulales</taxon>
        <taxon>Lacipirellulaceae</taxon>
        <taxon>Bythopirellula</taxon>
    </lineage>
</organism>
<evidence type="ECO:0000313" key="1">
    <source>
        <dbReference type="EMBL" id="TWU29789.1"/>
    </source>
</evidence>
<protein>
    <submittedName>
        <fullName evidence="1">Uncharacterized protein</fullName>
    </submittedName>
</protein>
<name>A0A5C6D4K6_9BACT</name>
<comment type="caution">
    <text evidence="1">The sequence shown here is derived from an EMBL/GenBank/DDBJ whole genome shotgun (WGS) entry which is preliminary data.</text>
</comment>
<reference evidence="1 2" key="1">
    <citation type="submission" date="2019-02" db="EMBL/GenBank/DDBJ databases">
        <title>Deep-cultivation of Planctomycetes and their phenomic and genomic characterization uncovers novel biology.</title>
        <authorList>
            <person name="Wiegand S."/>
            <person name="Jogler M."/>
            <person name="Boedeker C."/>
            <person name="Pinto D."/>
            <person name="Vollmers J."/>
            <person name="Rivas-Marin E."/>
            <person name="Kohn T."/>
            <person name="Peeters S.H."/>
            <person name="Heuer A."/>
            <person name="Rast P."/>
            <person name="Oberbeckmann S."/>
            <person name="Bunk B."/>
            <person name="Jeske O."/>
            <person name="Meyerdierks A."/>
            <person name="Storesund J.E."/>
            <person name="Kallscheuer N."/>
            <person name="Luecker S."/>
            <person name="Lage O.M."/>
            <person name="Pohl T."/>
            <person name="Merkel B.J."/>
            <person name="Hornburger P."/>
            <person name="Mueller R.-W."/>
            <person name="Bruemmer F."/>
            <person name="Labrenz M."/>
            <person name="Spormann A.M."/>
            <person name="Op Den Camp H."/>
            <person name="Overmann J."/>
            <person name="Amann R."/>
            <person name="Jetten M.S.M."/>
            <person name="Mascher T."/>
            <person name="Medema M.H."/>
            <person name="Devos D.P."/>
            <person name="Kaster A.-K."/>
            <person name="Ovreas L."/>
            <person name="Rohde M."/>
            <person name="Galperin M.Y."/>
            <person name="Jogler C."/>
        </authorList>
    </citation>
    <scope>NUCLEOTIDE SEQUENCE [LARGE SCALE GENOMIC DNA]</scope>
    <source>
        <strain evidence="1 2">Pla144</strain>
    </source>
</reference>
<dbReference type="Proteomes" id="UP000318437">
    <property type="component" value="Unassembled WGS sequence"/>
</dbReference>
<evidence type="ECO:0000313" key="2">
    <source>
        <dbReference type="Proteomes" id="UP000318437"/>
    </source>
</evidence>
<proteinExistence type="predicted"/>
<dbReference type="EMBL" id="SJPS01000001">
    <property type="protein sequence ID" value="TWU29789.1"/>
    <property type="molecule type" value="Genomic_DNA"/>
</dbReference>
<gene>
    <name evidence="1" type="ORF">Pla144_05680</name>
</gene>
<sequence length="81" mass="9069">MYPIAIDVGESAHLGEMSKEQFPMTNDFLTGWPLDPFGHCSWCIENVLQRHFLTCRVQPNGFELEIVVCLDMSNGSVAGTH</sequence>
<dbReference type="AlphaFoldDB" id="A0A5C6D4K6"/>
<keyword evidence="2" id="KW-1185">Reference proteome</keyword>